<gene>
    <name evidence="2" type="ORF">Fot_50106</name>
</gene>
<comment type="similarity">
    <text evidence="1">Belongs to the 'GDSL' lipolytic enzyme family.</text>
</comment>
<evidence type="ECO:0000256" key="1">
    <source>
        <dbReference type="ARBA" id="ARBA00008668"/>
    </source>
</evidence>
<proteinExistence type="inferred from homology"/>
<dbReference type="PANTHER" id="PTHR22835">
    <property type="entry name" value="ZINC FINGER FYVE DOMAIN CONTAINING PROTEIN"/>
    <property type="match status" value="1"/>
</dbReference>
<dbReference type="EMBL" id="JBFOLJ010000016">
    <property type="protein sequence ID" value="KAL2468530.1"/>
    <property type="molecule type" value="Genomic_DNA"/>
</dbReference>
<sequence>MTLSSCLPLLKPYKEAEANMKHECEQNNAISLFMVGEIGGNDYNYGLFQGKSIQDLRNMVPQVVATISNVVRNGIITTKLENKMIFQHQIVEGANNFSIYHNEHLQQAIEELKIEYPNTTILYVDYYNAFLWVLSRARFLGKETKINVIVVTNYVA</sequence>
<accession>A0ABD1PX65</accession>
<evidence type="ECO:0000313" key="3">
    <source>
        <dbReference type="Proteomes" id="UP001604277"/>
    </source>
</evidence>
<protein>
    <submittedName>
        <fullName evidence="2">Acetylajmalan esterase-like</fullName>
    </submittedName>
</protein>
<organism evidence="2 3">
    <name type="scientific">Forsythia ovata</name>
    <dbReference type="NCBI Taxonomy" id="205694"/>
    <lineage>
        <taxon>Eukaryota</taxon>
        <taxon>Viridiplantae</taxon>
        <taxon>Streptophyta</taxon>
        <taxon>Embryophyta</taxon>
        <taxon>Tracheophyta</taxon>
        <taxon>Spermatophyta</taxon>
        <taxon>Magnoliopsida</taxon>
        <taxon>eudicotyledons</taxon>
        <taxon>Gunneridae</taxon>
        <taxon>Pentapetalae</taxon>
        <taxon>asterids</taxon>
        <taxon>lamiids</taxon>
        <taxon>Lamiales</taxon>
        <taxon>Oleaceae</taxon>
        <taxon>Forsythieae</taxon>
        <taxon>Forsythia</taxon>
    </lineage>
</organism>
<evidence type="ECO:0000313" key="2">
    <source>
        <dbReference type="EMBL" id="KAL2468530.1"/>
    </source>
</evidence>
<dbReference type="AlphaFoldDB" id="A0ABD1PX65"/>
<name>A0ABD1PX65_9LAMI</name>
<reference evidence="3" key="1">
    <citation type="submission" date="2024-07" db="EMBL/GenBank/DDBJ databases">
        <title>Two chromosome-level genome assemblies of Korean endemic species Abeliophyllum distichum and Forsythia ovata (Oleaceae).</title>
        <authorList>
            <person name="Jang H."/>
        </authorList>
    </citation>
    <scope>NUCLEOTIDE SEQUENCE [LARGE SCALE GENOMIC DNA]</scope>
</reference>
<comment type="caution">
    <text evidence="2">The sequence shown here is derived from an EMBL/GenBank/DDBJ whole genome shotgun (WGS) entry which is preliminary data.</text>
</comment>
<dbReference type="Proteomes" id="UP001604277">
    <property type="component" value="Unassembled WGS sequence"/>
</dbReference>
<dbReference type="Gene3D" id="3.40.50.1110">
    <property type="entry name" value="SGNH hydrolase"/>
    <property type="match status" value="1"/>
</dbReference>
<dbReference type="InterPro" id="IPR036514">
    <property type="entry name" value="SGNH_hydro_sf"/>
</dbReference>
<keyword evidence="3" id="KW-1185">Reference proteome</keyword>
<dbReference type="PANTHER" id="PTHR22835:SF517">
    <property type="entry name" value="GDSL-LIKE LIPASE_ACYLHYDROLASE FAMILY PROTEIN, EXPRESSED"/>
    <property type="match status" value="1"/>
</dbReference>